<feature type="region of interest" description="Disordered" evidence="2">
    <location>
        <begin position="993"/>
        <end position="1058"/>
    </location>
</feature>
<dbReference type="Proteomes" id="UP000504634">
    <property type="component" value="Unplaced"/>
</dbReference>
<feature type="region of interest" description="Disordered" evidence="2">
    <location>
        <begin position="476"/>
        <end position="531"/>
    </location>
</feature>
<feature type="compositionally biased region" description="Acidic residues" evidence="2">
    <location>
        <begin position="581"/>
        <end position="591"/>
    </location>
</feature>
<feature type="compositionally biased region" description="Polar residues" evidence="2">
    <location>
        <begin position="142"/>
        <end position="151"/>
    </location>
</feature>
<reference evidence="4" key="1">
    <citation type="submission" date="2025-08" db="UniProtKB">
        <authorList>
            <consortium name="RefSeq"/>
        </authorList>
    </citation>
    <scope>IDENTIFICATION</scope>
    <source>
        <strain evidence="4">11010-0011.00</strain>
        <tissue evidence="4">Whole body</tissue>
    </source>
</reference>
<feature type="compositionally biased region" description="Basic and acidic residues" evidence="2">
    <location>
        <begin position="1165"/>
        <end position="1175"/>
    </location>
</feature>
<feature type="compositionally biased region" description="Low complexity" evidence="2">
    <location>
        <begin position="1180"/>
        <end position="1207"/>
    </location>
</feature>
<feature type="region of interest" description="Disordered" evidence="2">
    <location>
        <begin position="1351"/>
        <end position="1387"/>
    </location>
</feature>
<feature type="compositionally biased region" description="Basic and acidic residues" evidence="2">
    <location>
        <begin position="497"/>
        <end position="514"/>
    </location>
</feature>
<dbReference type="GeneID" id="115622901"/>
<accession>A0A6J2TBW7</accession>
<protein>
    <submittedName>
        <fullName evidence="4">Uncharacterized protein LOC115622901</fullName>
    </submittedName>
</protein>
<dbReference type="RefSeq" id="XP_030372880.1">
    <property type="nucleotide sequence ID" value="XM_030517020.1"/>
</dbReference>
<dbReference type="OrthoDB" id="7853844at2759"/>
<evidence type="ECO:0000256" key="1">
    <source>
        <dbReference type="SAM" id="Coils"/>
    </source>
</evidence>
<feature type="region of interest" description="Disordered" evidence="2">
    <location>
        <begin position="556"/>
        <end position="605"/>
    </location>
</feature>
<sequence length="1967" mass="219490">MSKWSSTLKAYAAAEERLLDVFSPPADAQDIGVSVAQCSASMDAEMAATTAKQTLEAAQSLEVQSEHLLDPAVDCVLQIITDNNDIQSLISSADGDEFKGFDDHWPDGTQRPSENDIAGQLIFGLCRSQLHRTARRSEDETSTPTPKSSTCDGFLDCTPPKKTRLSTEEVINIEDSQHASASINFLEVVASQTSSFMANTPAACSYDALGSILMNGDDTHIGENIDIVERSDDMEMQEVIESPSDQPPPQCVIYDGIGGGAGNVVLLTNEQCCEIIVSSHGVSQDQGLARAFLIASNGANTLLELLPEQVTPQHLNGAFITEVPEEESNVDAHNVYLSDAALEQQDQQLYVVSEEPLEHDEEAVVEEEIEPRLVCYDGESDDDPNNENNTFVDDTPLEEDRPDICPVYEDELEDHDDECDENTEEEEDILEQELLQIAKERAEEELRQQQQQQQEQDEHHIMVDVQETITIGSDIESHEIVPPKEQSASIEKQTPLPERKPLSPKQQERDDLEAHTAQPETPPHPQLFPQPTILFQPQTLSQSQPLAQFQPATQPLTISDHDHSSTTEFPVSSSSMPNGSDCDDYDDELADDQLSPSAALPPTTRRYPLLKNTLSAEAMDRKLANICQTQPQMSLSEKMENWDFSVECEAVEDVENFDTTFENHEVQLRTNNESAGSKKKKNFKDFCETLSKNLLKITEDLLQAAGDVSAIQKDEPEADSMSRLEMSARRILNRRQSEMADHARISELTLTKNKLVCQSYKRLLDGMHNSEESNPVAAKENVRHETIVLDDDDGIIEEVVGEDEQNCKEISEKVCELKEAGSSATLVPQEDMKCTQLLEKEEQVFTTSYTQTQTSPVVEQPLVAETVAPLTSECKETSTTDLEHCMPPPPPAQLTPNASKSAPTTTLGRHFADVVLDVMRAQSPKHRTVSQAASPKPNDSNECANVQDALFYEQHEFCNYLGLTELATANAVATAMRELANCTVARRSLRVRTQQQLDRMRNDVRGRRRERRQKAMAAAPPTTSSERSTSATTDKDETTPPKFRRTSEPTSPKLDAVNDPYVHMQSIGEPCKSSSREMFEYYYRAQGDGADPNSKSSSTSLAHNQTLEQAFAQVYAAAAPAESQLHESMQNRLKQARETKPSIYIVQAMSHAATKPTPAVTPRPSLEDRVGEQKHGTVITPQSSPSPTRRSTEPPRQTAMQSQSSPSPKRKKAGGAAANKHGARRSTNAADSSAHKSRKAQTHVYVRDLVTRSTTHLNSKMLRNRRINLLKSYTLSDARTPGRLSGGSAAIHRTRTPKAVKATLKKAVDKAPTTLNTTQLNSQLAPMQREVRQVIFDNNELLEINNPPEQHRLQQQQEIAPSKKTSVRSKATKQTSPGKGGAATAARAQLRQDAKNKLKTVKPVRAKSLPAPLTNTQEKKAADMPLPMPEALVATAAATPKETTQLSKRQLDLIRMATETQDFITKQTMVRPPIQTAASRRFLNNLRKIAEQHLPILENNAGGPPYENVPKPALTYPAAVVVPSPPRTHFSHRRESAGTAMMEDRLPDIKQTPPGGLMRLTSGSPMLRNPLAGKHGKVLYMYYELDQLIVLQEKIITFWKYSKIYNLVRKETTDANDTATQRRAYNAYMSDSERSFGATDQQQWVHLGRVRRITNDVEITAPFANRLCVHNSTPVYVEMRSHALDHNKRERVLLSLYVNVYFYCEEELRPKIHSVHLDAVNCEPGCVLYTTITESRYFIMAWQQEQSMGKPRSGLCKYSLTPTLDTLASIREFKQLRYELKYIECLTEDRFIGYGLSQVAIWDHRSGDMLMNYDFGFELGRNLGAMYYPTFDIDMSSMLILFQHLKEPDKQSELRVIACEMSHATPTHRILHVHRLPSPDFDYQISAINTGDHLILKGHSEGEIWISAADPRELTYVAPQGTQRFYARNKSQVIEVSPHSLMVDSIANHMLKMATHQQFSSMPVQGV</sequence>
<name>A0A6J2TBW7_DROLE</name>
<organism evidence="3 4">
    <name type="scientific">Drosophila lebanonensis</name>
    <name type="common">Fruit fly</name>
    <name type="synonym">Scaptodrosophila lebanonensis</name>
    <dbReference type="NCBI Taxonomy" id="7225"/>
    <lineage>
        <taxon>Eukaryota</taxon>
        <taxon>Metazoa</taxon>
        <taxon>Ecdysozoa</taxon>
        <taxon>Arthropoda</taxon>
        <taxon>Hexapoda</taxon>
        <taxon>Insecta</taxon>
        <taxon>Pterygota</taxon>
        <taxon>Neoptera</taxon>
        <taxon>Endopterygota</taxon>
        <taxon>Diptera</taxon>
        <taxon>Brachycera</taxon>
        <taxon>Muscomorpha</taxon>
        <taxon>Ephydroidea</taxon>
        <taxon>Drosophilidae</taxon>
        <taxon>Scaptodrosophila</taxon>
    </lineage>
</organism>
<proteinExistence type="predicted"/>
<evidence type="ECO:0000313" key="4">
    <source>
        <dbReference type="RefSeq" id="XP_030372880.1"/>
    </source>
</evidence>
<gene>
    <name evidence="4" type="primary">LOC115622901</name>
</gene>
<evidence type="ECO:0000256" key="2">
    <source>
        <dbReference type="SAM" id="MobiDB-lite"/>
    </source>
</evidence>
<feature type="compositionally biased region" description="Low complexity" evidence="2">
    <location>
        <begin position="1017"/>
        <end position="1032"/>
    </location>
</feature>
<feature type="region of interest" description="Disordered" evidence="2">
    <location>
        <begin position="377"/>
        <end position="401"/>
    </location>
</feature>
<keyword evidence="1" id="KW-0175">Coiled coil</keyword>
<feature type="coiled-coil region" evidence="1">
    <location>
        <begin position="412"/>
        <end position="459"/>
    </location>
</feature>
<feature type="region of interest" description="Disordered" evidence="2">
    <location>
        <begin position="133"/>
        <end position="154"/>
    </location>
</feature>
<feature type="region of interest" description="Disordered" evidence="2">
    <location>
        <begin position="1150"/>
        <end position="1241"/>
    </location>
</feature>
<evidence type="ECO:0000313" key="3">
    <source>
        <dbReference type="Proteomes" id="UP000504634"/>
    </source>
</evidence>
<keyword evidence="3" id="KW-1185">Reference proteome</keyword>
<feature type="compositionally biased region" description="Low complexity" evidence="2">
    <location>
        <begin position="566"/>
        <end position="575"/>
    </location>
</feature>